<protein>
    <submittedName>
        <fullName evidence="14">Site-2 protease family protein</fullName>
    </submittedName>
</protein>
<keyword evidence="11" id="KW-0482">Metalloprotease</keyword>
<sequence length="223" mass="24181">MTDINTFVQTVTVAAIPVLLALAWNQVARAYAARYFGDNTAAEQGRLDLNPLHYIDPFGTVLLPLLTYWAFQIPLLYPKAAPVNFSRLRNPKKQMGFVALAGPAANLAMGVVWGFLIIVFRASGVTEPFLTGMAQAGIWINAVVIVLSLLPIPGFDGGVLLTSLLPMRAAIAFDGLSRHRFIILMLLMLGMSSGVLSPLLNTLINLVVYLFGVLLFPVNLLLS</sequence>
<evidence type="ECO:0000256" key="7">
    <source>
        <dbReference type="ARBA" id="ARBA00022723"/>
    </source>
</evidence>
<feature type="transmembrane region" description="Helical" evidence="13">
    <location>
        <begin position="54"/>
        <end position="77"/>
    </location>
</feature>
<comment type="cofactor">
    <cofactor evidence="1">
        <name>Zn(2+)</name>
        <dbReference type="ChEBI" id="CHEBI:29105"/>
    </cofactor>
</comment>
<proteinExistence type="inferred from homology"/>
<evidence type="ECO:0000256" key="9">
    <source>
        <dbReference type="ARBA" id="ARBA00022833"/>
    </source>
</evidence>
<keyword evidence="5 14" id="KW-0645">Protease</keyword>
<dbReference type="Proteomes" id="UP000484015">
    <property type="component" value="Unassembled WGS sequence"/>
</dbReference>
<comment type="caution">
    <text evidence="14">The sequence shown here is derived from an EMBL/GenBank/DDBJ whole genome shotgun (WGS) entry which is preliminary data.</text>
</comment>
<dbReference type="GO" id="GO:0006508">
    <property type="term" value="P:proteolysis"/>
    <property type="evidence" value="ECO:0007669"/>
    <property type="project" value="UniProtKB-KW"/>
</dbReference>
<keyword evidence="15" id="KW-1185">Reference proteome</keyword>
<dbReference type="EMBL" id="WNLA01000006">
    <property type="protein sequence ID" value="MTW02871.1"/>
    <property type="molecule type" value="Genomic_DNA"/>
</dbReference>
<keyword evidence="10 13" id="KW-1133">Transmembrane helix</keyword>
<evidence type="ECO:0000256" key="12">
    <source>
        <dbReference type="ARBA" id="ARBA00023136"/>
    </source>
</evidence>
<comment type="subcellular location">
    <subcellularLocation>
        <location evidence="2">Cell membrane</location>
        <topology evidence="2">Multi-pass membrane protein</topology>
    </subcellularLocation>
</comment>
<evidence type="ECO:0000256" key="2">
    <source>
        <dbReference type="ARBA" id="ARBA00004651"/>
    </source>
</evidence>
<evidence type="ECO:0000256" key="6">
    <source>
        <dbReference type="ARBA" id="ARBA00022692"/>
    </source>
</evidence>
<dbReference type="AlphaFoldDB" id="A0A6L6Q0K6"/>
<keyword evidence="8" id="KW-0378">Hydrolase</keyword>
<dbReference type="PANTHER" id="PTHR35864">
    <property type="entry name" value="ZINC METALLOPROTEASE MJ0611-RELATED"/>
    <property type="match status" value="1"/>
</dbReference>
<dbReference type="InterPro" id="IPR044537">
    <property type="entry name" value="Rip2-like"/>
</dbReference>
<evidence type="ECO:0000256" key="13">
    <source>
        <dbReference type="SAM" id="Phobius"/>
    </source>
</evidence>
<keyword evidence="9" id="KW-0862">Zinc</keyword>
<evidence type="ECO:0000313" key="15">
    <source>
        <dbReference type="Proteomes" id="UP000484015"/>
    </source>
</evidence>
<accession>A0A6L6Q0K6</accession>
<feature type="transmembrane region" description="Helical" evidence="13">
    <location>
        <begin position="206"/>
        <end position="222"/>
    </location>
</feature>
<evidence type="ECO:0000256" key="11">
    <source>
        <dbReference type="ARBA" id="ARBA00023049"/>
    </source>
</evidence>
<organism evidence="14 15">
    <name type="scientific">Pseudoduganella ginsengisoli</name>
    <dbReference type="NCBI Taxonomy" id="1462440"/>
    <lineage>
        <taxon>Bacteria</taxon>
        <taxon>Pseudomonadati</taxon>
        <taxon>Pseudomonadota</taxon>
        <taxon>Betaproteobacteria</taxon>
        <taxon>Burkholderiales</taxon>
        <taxon>Oxalobacteraceae</taxon>
        <taxon>Telluria group</taxon>
        <taxon>Pseudoduganella</taxon>
    </lineage>
</organism>
<dbReference type="RefSeq" id="WP_155439247.1">
    <property type="nucleotide sequence ID" value="NZ_WNLA01000006.1"/>
</dbReference>
<keyword evidence="6 13" id="KW-0812">Transmembrane</keyword>
<dbReference type="GO" id="GO:0005886">
    <property type="term" value="C:plasma membrane"/>
    <property type="evidence" value="ECO:0007669"/>
    <property type="project" value="UniProtKB-SubCell"/>
</dbReference>
<keyword evidence="4" id="KW-1003">Cell membrane</keyword>
<feature type="transmembrane region" description="Helical" evidence="13">
    <location>
        <begin position="181"/>
        <end position="200"/>
    </location>
</feature>
<gene>
    <name evidence="14" type="ORF">GM668_12335</name>
</gene>
<feature type="transmembrane region" description="Helical" evidence="13">
    <location>
        <begin position="138"/>
        <end position="161"/>
    </location>
</feature>
<evidence type="ECO:0000256" key="4">
    <source>
        <dbReference type="ARBA" id="ARBA00022475"/>
    </source>
</evidence>
<evidence type="ECO:0000256" key="8">
    <source>
        <dbReference type="ARBA" id="ARBA00022801"/>
    </source>
</evidence>
<dbReference type="GO" id="GO:0008237">
    <property type="term" value="F:metallopeptidase activity"/>
    <property type="evidence" value="ECO:0007669"/>
    <property type="project" value="UniProtKB-KW"/>
</dbReference>
<name>A0A6L6Q0K6_9BURK</name>
<dbReference type="InterPro" id="IPR052348">
    <property type="entry name" value="Metallopeptidase_M50B"/>
</dbReference>
<dbReference type="CDD" id="cd06158">
    <property type="entry name" value="S2P-M50_like_1"/>
    <property type="match status" value="1"/>
</dbReference>
<evidence type="ECO:0000256" key="5">
    <source>
        <dbReference type="ARBA" id="ARBA00022670"/>
    </source>
</evidence>
<comment type="similarity">
    <text evidence="3">Belongs to the peptidase M50B family.</text>
</comment>
<reference evidence="14 15" key="1">
    <citation type="submission" date="2019-11" db="EMBL/GenBank/DDBJ databases">
        <title>Type strains purchased from KCTC, JCM and DSMZ.</title>
        <authorList>
            <person name="Lu H."/>
        </authorList>
    </citation>
    <scope>NUCLEOTIDE SEQUENCE [LARGE SCALE GENOMIC DNA]</scope>
    <source>
        <strain evidence="14 15">KCTC 42409</strain>
    </source>
</reference>
<evidence type="ECO:0000256" key="3">
    <source>
        <dbReference type="ARBA" id="ARBA00007931"/>
    </source>
</evidence>
<dbReference type="PANTHER" id="PTHR35864:SF1">
    <property type="entry name" value="ZINC METALLOPROTEASE YWHC-RELATED"/>
    <property type="match status" value="1"/>
</dbReference>
<dbReference type="OrthoDB" id="9800627at2"/>
<evidence type="ECO:0000313" key="14">
    <source>
        <dbReference type="EMBL" id="MTW02871.1"/>
    </source>
</evidence>
<evidence type="ECO:0000256" key="1">
    <source>
        <dbReference type="ARBA" id="ARBA00001947"/>
    </source>
</evidence>
<evidence type="ECO:0000256" key="10">
    <source>
        <dbReference type="ARBA" id="ARBA00022989"/>
    </source>
</evidence>
<dbReference type="GO" id="GO:0046872">
    <property type="term" value="F:metal ion binding"/>
    <property type="evidence" value="ECO:0007669"/>
    <property type="project" value="UniProtKB-KW"/>
</dbReference>
<keyword evidence="12 13" id="KW-0472">Membrane</keyword>
<keyword evidence="7" id="KW-0479">Metal-binding</keyword>
<feature type="transmembrane region" description="Helical" evidence="13">
    <location>
        <begin position="97"/>
        <end position="118"/>
    </location>
</feature>